<organism evidence="10 11">
    <name type="scientific">Quercus rubra</name>
    <name type="common">Northern red oak</name>
    <name type="synonym">Quercus borealis</name>
    <dbReference type="NCBI Taxonomy" id="3512"/>
    <lineage>
        <taxon>Eukaryota</taxon>
        <taxon>Viridiplantae</taxon>
        <taxon>Streptophyta</taxon>
        <taxon>Embryophyta</taxon>
        <taxon>Tracheophyta</taxon>
        <taxon>Spermatophyta</taxon>
        <taxon>Magnoliopsida</taxon>
        <taxon>eudicotyledons</taxon>
        <taxon>Gunneridae</taxon>
        <taxon>Pentapetalae</taxon>
        <taxon>rosids</taxon>
        <taxon>fabids</taxon>
        <taxon>Fagales</taxon>
        <taxon>Fagaceae</taxon>
        <taxon>Quercus</taxon>
    </lineage>
</organism>
<keyword evidence="11" id="KW-1185">Reference proteome</keyword>
<protein>
    <recommendedName>
        <fullName evidence="3">glucan endo-1,3-beta-D-glucosidase</fullName>
        <ecNumber evidence="3">3.2.1.39</ecNumber>
    </recommendedName>
    <alternativeName>
        <fullName evidence="6">(1-&gt;3)-beta-glucan endohydrolase</fullName>
    </alternativeName>
    <alternativeName>
        <fullName evidence="7">Beta-1,3-endoglucanase</fullName>
    </alternativeName>
</protein>
<dbReference type="GO" id="GO:0042973">
    <property type="term" value="F:glucan endo-1,3-beta-D-glucosidase activity"/>
    <property type="evidence" value="ECO:0007669"/>
    <property type="project" value="UniProtKB-EC"/>
</dbReference>
<dbReference type="Gene3D" id="3.20.20.80">
    <property type="entry name" value="Glycosidases"/>
    <property type="match status" value="2"/>
</dbReference>
<evidence type="ECO:0000256" key="1">
    <source>
        <dbReference type="ARBA" id="ARBA00000382"/>
    </source>
</evidence>
<dbReference type="InterPro" id="IPR017853">
    <property type="entry name" value="GH"/>
</dbReference>
<dbReference type="InterPro" id="IPR044965">
    <property type="entry name" value="Glyco_hydro_17_plant"/>
</dbReference>
<name>A0AAN7E2I3_QUERU</name>
<evidence type="ECO:0000256" key="5">
    <source>
        <dbReference type="ARBA" id="ARBA00023295"/>
    </source>
</evidence>
<dbReference type="AlphaFoldDB" id="A0AAN7E2I3"/>
<evidence type="ECO:0000256" key="3">
    <source>
        <dbReference type="ARBA" id="ARBA00012780"/>
    </source>
</evidence>
<keyword evidence="4" id="KW-0378">Hydrolase</keyword>
<feature type="signal peptide" evidence="9">
    <location>
        <begin position="1"/>
        <end position="22"/>
    </location>
</feature>
<dbReference type="InterPro" id="IPR000490">
    <property type="entry name" value="Glyco_hydro_17"/>
</dbReference>
<proteinExistence type="inferred from homology"/>
<comment type="similarity">
    <text evidence="2 8">Belongs to the glycosyl hydrolase 17 family.</text>
</comment>
<evidence type="ECO:0000256" key="6">
    <source>
        <dbReference type="ARBA" id="ARBA00033335"/>
    </source>
</evidence>
<evidence type="ECO:0000256" key="8">
    <source>
        <dbReference type="RuleBase" id="RU004335"/>
    </source>
</evidence>
<dbReference type="EMBL" id="JAXUIC010000011">
    <property type="protein sequence ID" value="KAK4562035.1"/>
    <property type="molecule type" value="Genomic_DNA"/>
</dbReference>
<evidence type="ECO:0000256" key="9">
    <source>
        <dbReference type="SAM" id="SignalP"/>
    </source>
</evidence>
<keyword evidence="9" id="KW-0732">Signal</keyword>
<dbReference type="SUPFAM" id="SSF51445">
    <property type="entry name" value="(Trans)glycosidases"/>
    <property type="match status" value="1"/>
</dbReference>
<feature type="chain" id="PRO_5042928845" description="glucan endo-1,3-beta-D-glucosidase" evidence="9">
    <location>
        <begin position="23"/>
        <end position="315"/>
    </location>
</feature>
<dbReference type="PANTHER" id="PTHR32227">
    <property type="entry name" value="GLUCAN ENDO-1,3-BETA-GLUCOSIDASE BG1-RELATED-RELATED"/>
    <property type="match status" value="1"/>
</dbReference>
<dbReference type="Pfam" id="PF00332">
    <property type="entry name" value="Glyco_hydro_17"/>
    <property type="match status" value="1"/>
</dbReference>
<reference evidence="10 11" key="1">
    <citation type="journal article" date="2023" name="G3 (Bethesda)">
        <title>A haplotype-resolved chromosome-scale genome for Quercus rubra L. provides insights into the genetics of adaptive traits for red oak species.</title>
        <authorList>
            <person name="Kapoor B."/>
            <person name="Jenkins J."/>
            <person name="Schmutz J."/>
            <person name="Zhebentyayeva T."/>
            <person name="Kuelheim C."/>
            <person name="Coggeshall M."/>
            <person name="Heim C."/>
            <person name="Lasky J.R."/>
            <person name="Leites L."/>
            <person name="Islam-Faridi N."/>
            <person name="Romero-Severson J."/>
            <person name="DeLeo V.L."/>
            <person name="Lucas S.M."/>
            <person name="Lazic D."/>
            <person name="Gailing O."/>
            <person name="Carlson J."/>
            <person name="Staton M."/>
        </authorList>
    </citation>
    <scope>NUCLEOTIDE SEQUENCE [LARGE SCALE GENOMIC DNA]</scope>
    <source>
        <strain evidence="10">Pseudo-F2</strain>
    </source>
</reference>
<sequence>MGCPRSLFSWVSFVLVSSTIISMRVCCATSTSLGINYGQLGNNLPSPTQVIPLIQSIGAKRVKLFDANPEILHFFANTDIGIMVGLSNEYLSAMLDPNQALTWVKSNVQAYLPATMITGIMVGNEVLTLYKADLSKNLVPAMQSIYSALLGLGLDKSISEIPLDYVLFEANKGFEDPITNLFYDNMLFAQIDSVYFAISMLGYNGITICVSETGWPSKGDVDEVGATLDNAAKYNGNLISMVAQNKVTPLRPNSDLDVYIFALFDENMKPGPTSERNFGLFQPNGMAVINCAALESIELIKDVEGGSTCIFRIYS</sequence>
<dbReference type="EC" id="3.2.1.39" evidence="3"/>
<comment type="catalytic activity">
    <reaction evidence="1">
        <text>Hydrolysis of (1-&gt;3)-beta-D-glucosidic linkages in (1-&gt;3)-beta-D-glucans.</text>
        <dbReference type="EC" id="3.2.1.39"/>
    </reaction>
</comment>
<evidence type="ECO:0000313" key="10">
    <source>
        <dbReference type="EMBL" id="KAK4562035.1"/>
    </source>
</evidence>
<dbReference type="GO" id="GO:0005975">
    <property type="term" value="P:carbohydrate metabolic process"/>
    <property type="evidence" value="ECO:0007669"/>
    <property type="project" value="InterPro"/>
</dbReference>
<dbReference type="Proteomes" id="UP001324115">
    <property type="component" value="Unassembled WGS sequence"/>
</dbReference>
<evidence type="ECO:0000313" key="11">
    <source>
        <dbReference type="Proteomes" id="UP001324115"/>
    </source>
</evidence>
<evidence type="ECO:0000256" key="7">
    <source>
        <dbReference type="ARBA" id="ARBA00033417"/>
    </source>
</evidence>
<evidence type="ECO:0000256" key="4">
    <source>
        <dbReference type="ARBA" id="ARBA00022801"/>
    </source>
</evidence>
<accession>A0AAN7E2I3</accession>
<gene>
    <name evidence="10" type="ORF">RGQ29_004765</name>
</gene>
<keyword evidence="5" id="KW-0326">Glycosidase</keyword>
<comment type="caution">
    <text evidence="10">The sequence shown here is derived from an EMBL/GenBank/DDBJ whole genome shotgun (WGS) entry which is preliminary data.</text>
</comment>
<evidence type="ECO:0000256" key="2">
    <source>
        <dbReference type="ARBA" id="ARBA00008773"/>
    </source>
</evidence>